<gene>
    <name evidence="9" type="primary">fib_2</name>
    <name evidence="9" type="ORF">NCTC7878_01998</name>
</gene>
<dbReference type="GO" id="GO:0005615">
    <property type="term" value="C:extracellular space"/>
    <property type="evidence" value="ECO:0007669"/>
    <property type="project" value="InterPro"/>
</dbReference>
<evidence type="ECO:0000256" key="5">
    <source>
        <dbReference type="ARBA" id="ARBA00023026"/>
    </source>
</evidence>
<feature type="domain" description="Extracellular fibrinogen binding protein C-terminal" evidence="8">
    <location>
        <begin position="48"/>
        <end position="112"/>
    </location>
</feature>
<evidence type="ECO:0000256" key="7">
    <source>
        <dbReference type="ARBA" id="ARBA00046383"/>
    </source>
</evidence>
<evidence type="ECO:0000256" key="3">
    <source>
        <dbReference type="ARBA" id="ARBA00022525"/>
    </source>
</evidence>
<evidence type="ECO:0000259" key="8">
    <source>
        <dbReference type="Pfam" id="PF12199"/>
    </source>
</evidence>
<name>A0A2X2M9U8_STAAU</name>
<keyword evidence="3" id="KW-0964">Secreted</keyword>
<organism evidence="9 10">
    <name type="scientific">Staphylococcus aureus</name>
    <dbReference type="NCBI Taxonomy" id="1280"/>
    <lineage>
        <taxon>Bacteria</taxon>
        <taxon>Bacillati</taxon>
        <taxon>Bacillota</taxon>
        <taxon>Bacilli</taxon>
        <taxon>Bacillales</taxon>
        <taxon>Staphylococcaceae</taxon>
        <taxon>Staphylococcus</taxon>
    </lineage>
</organism>
<evidence type="ECO:0000256" key="6">
    <source>
        <dbReference type="ARBA" id="ARBA00045750"/>
    </source>
</evidence>
<dbReference type="GO" id="GO:0001848">
    <property type="term" value="F:complement binding"/>
    <property type="evidence" value="ECO:0007669"/>
    <property type="project" value="InterPro"/>
</dbReference>
<comment type="function">
    <text evidence="6">Extracellular fibrinogen-binding protein that plays an important role in virulence. By interacting with the alpha chain of fibrinogen and its derivative fibrin, enhances a non-functional interaction between fibrinogen and platelets and is responsible for repression of fibrinogen-dependent platelet aggregation. In addition, assembles a fibrinogen protective shield around the bacteria which results in impaired phagocytic clearance by the host. Mechanistically, interacts with host complement C3b deposited on the surface of the bacterium via its C-terminal and then recruits fibrinogen via its N-terminal.</text>
</comment>
<dbReference type="Gene3D" id="1.10.10.1270">
    <property type="entry name" value="Sbi, C3 binding domain IV"/>
    <property type="match status" value="1"/>
</dbReference>
<dbReference type="InterPro" id="IPR021033">
    <property type="entry name" value="Extracellular_fibrinogen-bd_C"/>
</dbReference>
<dbReference type="Proteomes" id="UP000249913">
    <property type="component" value="Unassembled WGS sequence"/>
</dbReference>
<dbReference type="InterPro" id="IPR036233">
    <property type="entry name" value="Efb_C_sf"/>
</dbReference>
<sequence length="112" mass="13189">MRIGVINYEKEFYWEINLSIAAISLTVSTFAGESHAQTKAEKYNEYQTNFKKQVNKKVVDAQKAVNLFKRTRTVATHRKAQRAVNLIHFQHSYEKKKLQRQIDLVLKYNTLK</sequence>
<dbReference type="Pfam" id="PF12199">
    <property type="entry name" value="efb-c"/>
    <property type="match status" value="1"/>
</dbReference>
<evidence type="ECO:0000256" key="2">
    <source>
        <dbReference type="ARBA" id="ARBA00017236"/>
    </source>
</evidence>
<proteinExistence type="predicted"/>
<evidence type="ECO:0000313" key="10">
    <source>
        <dbReference type="Proteomes" id="UP000249913"/>
    </source>
</evidence>
<evidence type="ECO:0000256" key="4">
    <source>
        <dbReference type="ARBA" id="ARBA00022729"/>
    </source>
</evidence>
<dbReference type="EMBL" id="UAUX01000008">
    <property type="protein sequence ID" value="SPZ98600.1"/>
    <property type="molecule type" value="Genomic_DNA"/>
</dbReference>
<comment type="subunit">
    <text evidence="7">Interacts with host fibrinogen alpha chain/FGA. Interacts with host complement protein C3.</text>
</comment>
<accession>A0A2X2M9U8</accession>
<evidence type="ECO:0000313" key="9">
    <source>
        <dbReference type="EMBL" id="SPZ98600.1"/>
    </source>
</evidence>
<keyword evidence="4" id="KW-0732">Signal</keyword>
<evidence type="ECO:0000256" key="1">
    <source>
        <dbReference type="ARBA" id="ARBA00004613"/>
    </source>
</evidence>
<comment type="subcellular location">
    <subcellularLocation>
        <location evidence="1">Secreted</location>
    </subcellularLocation>
</comment>
<dbReference type="InterPro" id="IPR041909">
    <property type="entry name" value="Sbi_C3_db_domIV"/>
</dbReference>
<keyword evidence="5" id="KW-0843">Virulence</keyword>
<dbReference type="AlphaFoldDB" id="A0A2X2M9U8"/>
<dbReference type="SUPFAM" id="SSF158366">
    <property type="entry name" value="Efb C-domain-like"/>
    <property type="match status" value="1"/>
</dbReference>
<reference evidence="9 10" key="1">
    <citation type="submission" date="2018-06" db="EMBL/GenBank/DDBJ databases">
        <authorList>
            <consortium name="Pathogen Informatics"/>
            <person name="Doyle S."/>
        </authorList>
    </citation>
    <scope>NUCLEOTIDE SEQUENCE [LARGE SCALE GENOMIC DNA]</scope>
    <source>
        <strain evidence="9 10">NCTC7878</strain>
    </source>
</reference>
<protein>
    <recommendedName>
        <fullName evidence="2">Fibrinogen-binding protein</fullName>
    </recommendedName>
</protein>